<dbReference type="GO" id="GO:0004674">
    <property type="term" value="F:protein serine/threonine kinase activity"/>
    <property type="evidence" value="ECO:0007669"/>
    <property type="project" value="TreeGrafter"/>
</dbReference>
<evidence type="ECO:0000313" key="7">
    <source>
        <dbReference type="EMBL" id="EDM77260.1"/>
    </source>
</evidence>
<evidence type="ECO:0000259" key="6">
    <source>
        <dbReference type="PROSITE" id="PS50011"/>
    </source>
</evidence>
<dbReference type="PROSITE" id="PS00108">
    <property type="entry name" value="PROTEIN_KINASE_ST"/>
    <property type="match status" value="1"/>
</dbReference>
<protein>
    <submittedName>
        <fullName evidence="7">Serine/threonine-protein kinase PKN1</fullName>
    </submittedName>
</protein>
<proteinExistence type="predicted"/>
<keyword evidence="8" id="KW-1185">Reference proteome</keyword>
<dbReference type="SUPFAM" id="SSF56112">
    <property type="entry name" value="Protein kinase-like (PK-like)"/>
    <property type="match status" value="1"/>
</dbReference>
<dbReference type="InterPro" id="IPR007791">
    <property type="entry name" value="DjlA_N"/>
</dbReference>
<dbReference type="eggNOG" id="COG0515">
    <property type="taxonomic scope" value="Bacteria"/>
</dbReference>
<dbReference type="AlphaFoldDB" id="A6GA47"/>
<dbReference type="Pfam" id="PF00069">
    <property type="entry name" value="Pkinase"/>
    <property type="match status" value="1"/>
</dbReference>
<dbReference type="PROSITE" id="PS50011">
    <property type="entry name" value="PROTEIN_KINASE_DOM"/>
    <property type="match status" value="1"/>
</dbReference>
<dbReference type="GO" id="GO:0005524">
    <property type="term" value="F:ATP binding"/>
    <property type="evidence" value="ECO:0007669"/>
    <property type="project" value="UniProtKB-KW"/>
</dbReference>
<dbReference type="Gene3D" id="1.10.510.10">
    <property type="entry name" value="Transferase(Phosphotransferase) domain 1"/>
    <property type="match status" value="1"/>
</dbReference>
<dbReference type="EMBL" id="ABCS01000049">
    <property type="protein sequence ID" value="EDM77260.1"/>
    <property type="molecule type" value="Genomic_DNA"/>
</dbReference>
<dbReference type="InterPro" id="IPR008271">
    <property type="entry name" value="Ser/Thr_kinase_AS"/>
</dbReference>
<dbReference type="Proteomes" id="UP000005801">
    <property type="component" value="Unassembled WGS sequence"/>
</dbReference>
<dbReference type="STRING" id="391625.PPSIR1_17410"/>
<feature type="compositionally biased region" description="Low complexity" evidence="5">
    <location>
        <begin position="306"/>
        <end position="325"/>
    </location>
</feature>
<dbReference type="CDD" id="cd07177">
    <property type="entry name" value="terB_like"/>
    <property type="match status" value="1"/>
</dbReference>
<evidence type="ECO:0000313" key="8">
    <source>
        <dbReference type="Proteomes" id="UP000005801"/>
    </source>
</evidence>
<gene>
    <name evidence="7" type="ORF">PPSIR1_17410</name>
</gene>
<evidence type="ECO:0000256" key="4">
    <source>
        <dbReference type="ARBA" id="ARBA00022840"/>
    </source>
</evidence>
<evidence type="ECO:0000256" key="2">
    <source>
        <dbReference type="ARBA" id="ARBA00022741"/>
    </source>
</evidence>
<accession>A6GA47</accession>
<dbReference type="SUPFAM" id="SSF158682">
    <property type="entry name" value="TerB-like"/>
    <property type="match status" value="1"/>
</dbReference>
<feature type="domain" description="Protein kinase" evidence="6">
    <location>
        <begin position="1"/>
        <end position="260"/>
    </location>
</feature>
<keyword evidence="1" id="KW-0808">Transferase</keyword>
<evidence type="ECO:0000256" key="3">
    <source>
        <dbReference type="ARBA" id="ARBA00022777"/>
    </source>
</evidence>
<evidence type="ECO:0000256" key="5">
    <source>
        <dbReference type="SAM" id="MobiDB-lite"/>
    </source>
</evidence>
<sequence length="650" mass="70895">MGDVYVAEQKGTGRKVAMKILKEELSTDPSVVERFLREAQATGQLTHPNIVEILDVGRSRSGTVFFVMELLRGRELGELLAKVGRLSWYRARHILTQIAEGLAEAHRHGVVHRDMKPDNVYLVRRGEDRDHVKILDFGIAKIEGAAALTQAGMVFGTAGYMAPEQVLAGTIDGRTDVYALACMAFEMLTGRLPFDESSPMRMLNMHVRQPAPSPLQLIRQSDPTADFPEALDAALLRALAKKPDERFPDMASFGRALGAIPAREPQGDEEDDIENRTTLVPGQSTSQGAAKRGKTQIHTGPPPAVSPTSASASSSGASASASTSTRRTLIHTAPPIPGAPPPTTGSHAPKRKAQATMLMDKPPVIPSADRAVEPAAPQAHAEKRRRPQATALMEKPPIIPPAPGQEGANEIHLPSLGFLFLGLANTLAGTASALPMDTLVRHLRTWAPDLDGPAVRSLATQAWSKLMVLPTAEARRERVLEEVYHLAVMPPDRAVDLVNELYEIAGRQSPVNAKALSFIVDVSERIGLGLDPRMVAVAYMHICIAHSGERLDTRELTGLRELLHRWGPNLESPKVDLIVRWAVAEFEQRATMHERWLHAYQIASDFGSAYTVPERKAVMADLRAIAEADGFIDAREKRLLAELGQRLKVK</sequence>
<dbReference type="PANTHER" id="PTHR43289:SF6">
    <property type="entry name" value="SERINE_THREONINE-PROTEIN KINASE NEKL-3"/>
    <property type="match status" value="1"/>
</dbReference>
<evidence type="ECO:0000256" key="1">
    <source>
        <dbReference type="ARBA" id="ARBA00022679"/>
    </source>
</evidence>
<comment type="caution">
    <text evidence="7">The sequence shown here is derived from an EMBL/GenBank/DDBJ whole genome shotgun (WGS) entry which is preliminary data.</text>
</comment>
<dbReference type="OrthoDB" id="5481250at2"/>
<feature type="compositionally biased region" description="Pro residues" evidence="5">
    <location>
        <begin position="334"/>
        <end position="343"/>
    </location>
</feature>
<organism evidence="7 8">
    <name type="scientific">Plesiocystis pacifica SIR-1</name>
    <dbReference type="NCBI Taxonomy" id="391625"/>
    <lineage>
        <taxon>Bacteria</taxon>
        <taxon>Pseudomonadati</taxon>
        <taxon>Myxococcota</taxon>
        <taxon>Polyangia</taxon>
        <taxon>Nannocystales</taxon>
        <taxon>Nannocystaceae</taxon>
        <taxon>Plesiocystis</taxon>
    </lineage>
</organism>
<dbReference type="Pfam" id="PF05099">
    <property type="entry name" value="TerB"/>
    <property type="match status" value="1"/>
</dbReference>
<dbReference type="InterPro" id="IPR000719">
    <property type="entry name" value="Prot_kinase_dom"/>
</dbReference>
<dbReference type="PANTHER" id="PTHR43289">
    <property type="entry name" value="MITOGEN-ACTIVATED PROTEIN KINASE KINASE KINASE 20-RELATED"/>
    <property type="match status" value="1"/>
</dbReference>
<keyword evidence="3 7" id="KW-0418">Kinase</keyword>
<keyword evidence="2" id="KW-0547">Nucleotide-binding</keyword>
<feature type="region of interest" description="Disordered" evidence="5">
    <location>
        <begin position="258"/>
        <end position="353"/>
    </location>
</feature>
<dbReference type="SMART" id="SM00220">
    <property type="entry name" value="S_TKc"/>
    <property type="match status" value="1"/>
</dbReference>
<dbReference type="InterPro" id="IPR011009">
    <property type="entry name" value="Kinase-like_dom_sf"/>
</dbReference>
<dbReference type="Gene3D" id="3.30.200.20">
    <property type="entry name" value="Phosphorylase Kinase, domain 1"/>
    <property type="match status" value="1"/>
</dbReference>
<feature type="compositionally biased region" description="Polar residues" evidence="5">
    <location>
        <begin position="276"/>
        <end position="288"/>
    </location>
</feature>
<keyword evidence="4" id="KW-0067">ATP-binding</keyword>
<name>A6GA47_9BACT</name>
<dbReference type="InterPro" id="IPR029024">
    <property type="entry name" value="TerB-like"/>
</dbReference>
<dbReference type="CDD" id="cd14014">
    <property type="entry name" value="STKc_PknB_like"/>
    <property type="match status" value="1"/>
</dbReference>
<dbReference type="Gene3D" id="1.10.3680.10">
    <property type="entry name" value="TerB-like"/>
    <property type="match status" value="1"/>
</dbReference>
<reference evidence="7 8" key="1">
    <citation type="submission" date="2007-06" db="EMBL/GenBank/DDBJ databases">
        <authorList>
            <person name="Shimkets L."/>
            <person name="Ferriera S."/>
            <person name="Johnson J."/>
            <person name="Kravitz S."/>
            <person name="Beeson K."/>
            <person name="Sutton G."/>
            <person name="Rogers Y.-H."/>
            <person name="Friedman R."/>
            <person name="Frazier M."/>
            <person name="Venter J.C."/>
        </authorList>
    </citation>
    <scope>NUCLEOTIDE SEQUENCE [LARGE SCALE GENOMIC DNA]</scope>
    <source>
        <strain evidence="7 8">SIR-1</strain>
    </source>
</reference>